<keyword evidence="8" id="KW-1134">Transmembrane beta strand</keyword>
<dbReference type="GO" id="GO:0008970">
    <property type="term" value="F:phospholipase A1 activity"/>
    <property type="evidence" value="ECO:0007669"/>
    <property type="project" value="UniProtKB-EC"/>
</dbReference>
<evidence type="ECO:0000256" key="2">
    <source>
        <dbReference type="ARBA" id="ARBA00001604"/>
    </source>
</evidence>
<gene>
    <name evidence="21" type="ORF">C2869_11730</name>
</gene>
<evidence type="ECO:0000256" key="3">
    <source>
        <dbReference type="ARBA" id="ARBA00010525"/>
    </source>
</evidence>
<keyword evidence="12 20" id="KW-0378">Hydrolase</keyword>
<feature type="binding site" description="in dimeric form" evidence="19">
    <location>
        <position position="263"/>
    </location>
    <ligand>
        <name>Ca(2+)</name>
        <dbReference type="ChEBI" id="CHEBI:29108"/>
        <label>1</label>
    </ligand>
</feature>
<organism evidence="21 22">
    <name type="scientific">Saccharobesus litoralis</name>
    <dbReference type="NCBI Taxonomy" id="2172099"/>
    <lineage>
        <taxon>Bacteria</taxon>
        <taxon>Pseudomonadati</taxon>
        <taxon>Pseudomonadota</taxon>
        <taxon>Gammaproteobacteria</taxon>
        <taxon>Alteromonadales</taxon>
        <taxon>Alteromonadaceae</taxon>
        <taxon>Saccharobesus</taxon>
    </lineage>
</organism>
<evidence type="ECO:0000256" key="13">
    <source>
        <dbReference type="ARBA" id="ARBA00022837"/>
    </source>
</evidence>
<dbReference type="AlphaFoldDB" id="A0A2S0VSB2"/>
<keyword evidence="14 20" id="KW-0442">Lipid degradation</keyword>
<comment type="catalytic activity">
    <reaction evidence="2 20">
        <text>a 1,2-diacyl-sn-glycero-3-phosphocholine + H2O = a 1-acyl-sn-glycero-3-phosphocholine + a fatty acid + H(+)</text>
        <dbReference type="Rhea" id="RHEA:15801"/>
        <dbReference type="ChEBI" id="CHEBI:15377"/>
        <dbReference type="ChEBI" id="CHEBI:15378"/>
        <dbReference type="ChEBI" id="CHEBI:28868"/>
        <dbReference type="ChEBI" id="CHEBI:57643"/>
        <dbReference type="ChEBI" id="CHEBI:58168"/>
        <dbReference type="EC" id="3.1.1.4"/>
    </reaction>
</comment>
<keyword evidence="9" id="KW-0812">Transmembrane</keyword>
<dbReference type="SUPFAM" id="SSF56931">
    <property type="entry name" value="Outer membrane phospholipase A (OMPLA)"/>
    <property type="match status" value="1"/>
</dbReference>
<evidence type="ECO:0000256" key="19">
    <source>
        <dbReference type="PIRSR" id="PIRSR603187-2"/>
    </source>
</evidence>
<dbReference type="Pfam" id="PF02253">
    <property type="entry name" value="PLA1"/>
    <property type="match status" value="1"/>
</dbReference>
<evidence type="ECO:0000256" key="20">
    <source>
        <dbReference type="RuleBase" id="RU366027"/>
    </source>
</evidence>
<keyword evidence="17 20" id="KW-0998">Cell outer membrane</keyword>
<dbReference type="GO" id="GO:0009279">
    <property type="term" value="C:cell outer membrane"/>
    <property type="evidence" value="ECO:0007669"/>
    <property type="project" value="UniProtKB-SubCell"/>
</dbReference>
<accession>A0A2S0VSB2</accession>
<dbReference type="InterPro" id="IPR003187">
    <property type="entry name" value="PLipase_A1"/>
</dbReference>
<evidence type="ECO:0000256" key="8">
    <source>
        <dbReference type="ARBA" id="ARBA00022452"/>
    </source>
</evidence>
<feature type="active site" description="Proton acceptor" evidence="18">
    <location>
        <position position="211"/>
    </location>
</feature>
<evidence type="ECO:0000313" key="22">
    <source>
        <dbReference type="Proteomes" id="UP000244441"/>
    </source>
</evidence>
<evidence type="ECO:0000256" key="9">
    <source>
        <dbReference type="ARBA" id="ARBA00022692"/>
    </source>
</evidence>
<dbReference type="GO" id="GO:0004623">
    <property type="term" value="F:phospholipase A2 activity"/>
    <property type="evidence" value="ECO:0007669"/>
    <property type="project" value="UniProtKB-EC"/>
</dbReference>
<name>A0A2S0VSB2_9ALTE</name>
<evidence type="ECO:0000256" key="15">
    <source>
        <dbReference type="ARBA" id="ARBA00023098"/>
    </source>
</evidence>
<evidence type="ECO:0000256" key="16">
    <source>
        <dbReference type="ARBA" id="ARBA00023136"/>
    </source>
</evidence>
<evidence type="ECO:0000256" key="10">
    <source>
        <dbReference type="ARBA" id="ARBA00022723"/>
    </source>
</evidence>
<evidence type="ECO:0000256" key="4">
    <source>
        <dbReference type="ARBA" id="ARBA00011702"/>
    </source>
</evidence>
<keyword evidence="16" id="KW-0472">Membrane</keyword>
<dbReference type="CDD" id="cd00541">
    <property type="entry name" value="OMPLA"/>
    <property type="match status" value="1"/>
</dbReference>
<dbReference type="OrthoDB" id="188433at2"/>
<dbReference type="PANTHER" id="PTHR40457">
    <property type="entry name" value="PHOSPHOLIPASE A1"/>
    <property type="match status" value="1"/>
</dbReference>
<evidence type="ECO:0000313" key="21">
    <source>
        <dbReference type="EMBL" id="AWB67062.1"/>
    </source>
</evidence>
<dbReference type="KEGG" id="cate:C2869_11730"/>
<feature type="binding site" description="in dimeric form" evidence="19">
    <location>
        <position position="176"/>
    </location>
    <ligand>
        <name>Ca(2+)</name>
        <dbReference type="ChEBI" id="CHEBI:29108"/>
        <label>1</label>
    </ligand>
</feature>
<dbReference type="Proteomes" id="UP000244441">
    <property type="component" value="Chromosome"/>
</dbReference>
<feature type="binding site" description="in dimeric form" evidence="19">
    <location>
        <position position="221"/>
    </location>
    <ligand>
        <name>Ca(2+)</name>
        <dbReference type="ChEBI" id="CHEBI:29108"/>
        <label>1</label>
    </ligand>
</feature>
<evidence type="ECO:0000256" key="5">
    <source>
        <dbReference type="ARBA" id="ARBA00013179"/>
    </source>
</evidence>
<dbReference type="GO" id="GO:0016042">
    <property type="term" value="P:lipid catabolic process"/>
    <property type="evidence" value="ECO:0007669"/>
    <property type="project" value="UniProtKB-KW"/>
</dbReference>
<keyword evidence="13 19" id="KW-0106">Calcium</keyword>
<evidence type="ECO:0000256" key="1">
    <source>
        <dbReference type="ARBA" id="ARBA00000111"/>
    </source>
</evidence>
<dbReference type="PRINTS" id="PR01486">
    <property type="entry name" value="PHPHLIPASEA1"/>
</dbReference>
<keyword evidence="10 19" id="KW-0479">Metal-binding</keyword>
<dbReference type="EC" id="3.1.1.32" evidence="5 20"/>
<protein>
    <recommendedName>
        <fullName evidence="7 20">Phospholipase A1</fullName>
        <ecNumber evidence="5 20">3.1.1.32</ecNumber>
        <ecNumber evidence="6 20">3.1.1.4</ecNumber>
    </recommendedName>
    <alternativeName>
        <fullName evidence="20">Phosphatidylcholine 1-acylhydrolase</fullName>
    </alternativeName>
</protein>
<evidence type="ECO:0000256" key="18">
    <source>
        <dbReference type="PIRSR" id="PIRSR603187-1"/>
    </source>
</evidence>
<dbReference type="EC" id="3.1.1.4" evidence="6 20"/>
<evidence type="ECO:0000256" key="6">
    <source>
        <dbReference type="ARBA" id="ARBA00013278"/>
    </source>
</evidence>
<sequence>MKFNWVILGFFFVNFSWANEFTEYKRCLTDRIANQPKVIDIVALDKICKRESSLIAKNKKALAGKVVNEADLVEDFNPGALSRRLIHESGTQFSPYVLTPHLTNYILPVYYTSSVNREPYQILDNAFAENFKNIESKFQLSLKVPLNYADLLTEYDGLYFAFTIQSWWQVYASEISKPFRETNYRPEIFYLMPLNWRFAGGNTALAVGIEHQSNGQINGISRSWNRVYLNLLYEKQNFALSFRPWWRIEESAKQYPLDPSGDDNPDIADYFGHYELSGAYSWTHYEISAVQRLNFATGKGAIELGFTFPLFGKLRGYAQLFNGYGDSLIDYDHQQTRFGIGIALNNLL</sequence>
<proteinExistence type="inferred from homology"/>
<comment type="subcellular location">
    <subcellularLocation>
        <location evidence="20">Cell outer membrane</location>
        <topology evidence="20">Multi-pass membrane protein</topology>
    </subcellularLocation>
    <text evidence="20">One of the very few enzymes located there.</text>
</comment>
<dbReference type="Gene3D" id="2.40.230.10">
    <property type="entry name" value="Phospholipase A1"/>
    <property type="match status" value="1"/>
</dbReference>
<keyword evidence="15 20" id="KW-0443">Lipid metabolism</keyword>
<evidence type="ECO:0000256" key="11">
    <source>
        <dbReference type="ARBA" id="ARBA00022729"/>
    </source>
</evidence>
<evidence type="ECO:0000256" key="17">
    <source>
        <dbReference type="ARBA" id="ARBA00023237"/>
    </source>
</evidence>
<evidence type="ECO:0000256" key="12">
    <source>
        <dbReference type="ARBA" id="ARBA00022801"/>
    </source>
</evidence>
<keyword evidence="22" id="KW-1185">Reference proteome</keyword>
<feature type="active site" description="Nucleophile" evidence="18">
    <location>
        <position position="213"/>
    </location>
</feature>
<reference evidence="21 22" key="1">
    <citation type="submission" date="2018-01" db="EMBL/GenBank/DDBJ databases">
        <title>Genome sequence of a Cantenovulum-like bacteria.</title>
        <authorList>
            <person name="Tan W.R."/>
            <person name="Lau N.-S."/>
            <person name="Go F."/>
            <person name="Amirul A.-A.A."/>
        </authorList>
    </citation>
    <scope>NUCLEOTIDE SEQUENCE [LARGE SCALE GENOMIC DNA]</scope>
    <source>
        <strain evidence="21 22">CCB-QB4</strain>
    </source>
</reference>
<comment type="cofactor">
    <cofactor evidence="20">
        <name>Ca(2+)</name>
        <dbReference type="ChEBI" id="CHEBI:29108"/>
    </cofactor>
    <text evidence="20">Binds 1 Ca(2+) ion per monomer. In the dimeric form the Ca(2+) is bound by different amino acids with binding of each Ca(2+) shared with ligands coming from each monomer. The Ca(2+) ion may have a role in catalysis.</text>
</comment>
<evidence type="ECO:0000256" key="14">
    <source>
        <dbReference type="ARBA" id="ARBA00022963"/>
    </source>
</evidence>
<dbReference type="GO" id="GO:0005509">
    <property type="term" value="F:calcium ion binding"/>
    <property type="evidence" value="ECO:0007669"/>
    <property type="project" value="TreeGrafter"/>
</dbReference>
<evidence type="ECO:0000256" key="7">
    <source>
        <dbReference type="ARBA" id="ARBA00021726"/>
    </source>
</evidence>
<dbReference type="InterPro" id="IPR036541">
    <property type="entry name" value="PLipase_A1_sf"/>
</dbReference>
<comment type="function">
    <text evidence="20">Hydrolysis of phosphatidylcholine with phospholipase A2 (EC 3.1.1.4) and phospholipase A1 (EC 3.1.1.32) activities.</text>
</comment>
<dbReference type="RefSeq" id="WP_108603111.1">
    <property type="nucleotide sequence ID" value="NZ_CP026604.1"/>
</dbReference>
<dbReference type="PANTHER" id="PTHR40457:SF1">
    <property type="entry name" value="PHOSPHOLIPASE A1"/>
    <property type="match status" value="1"/>
</dbReference>
<comment type="catalytic activity">
    <reaction evidence="1 20">
        <text>a 1,2-diacyl-sn-glycero-3-phosphocholine + H2O = a 2-acyl-sn-glycero-3-phosphocholine + a fatty acid + H(+)</text>
        <dbReference type="Rhea" id="RHEA:18689"/>
        <dbReference type="ChEBI" id="CHEBI:15377"/>
        <dbReference type="ChEBI" id="CHEBI:15378"/>
        <dbReference type="ChEBI" id="CHEBI:28868"/>
        <dbReference type="ChEBI" id="CHEBI:57643"/>
        <dbReference type="ChEBI" id="CHEBI:57875"/>
        <dbReference type="EC" id="3.1.1.32"/>
    </reaction>
</comment>
<comment type="similarity">
    <text evidence="3 20">Belongs to the phospholipase A1 family.</text>
</comment>
<comment type="subunit">
    <text evidence="4 20">Homodimer; dimerization is reversible, and the dimeric form is the active one.</text>
</comment>
<keyword evidence="11" id="KW-0732">Signal</keyword>
<dbReference type="EMBL" id="CP026604">
    <property type="protein sequence ID" value="AWB67062.1"/>
    <property type="molecule type" value="Genomic_DNA"/>
</dbReference>